<reference evidence="1 2" key="1">
    <citation type="journal article" date="2014" name="Nat. Genet.">
        <title>Genome sequence of the hot pepper provides insights into the evolution of pungency in Capsicum species.</title>
        <authorList>
            <person name="Kim S."/>
            <person name="Park M."/>
            <person name="Yeom S.I."/>
            <person name="Kim Y.M."/>
            <person name="Lee J.M."/>
            <person name="Lee H.A."/>
            <person name="Seo E."/>
            <person name="Choi J."/>
            <person name="Cheong K."/>
            <person name="Kim K.T."/>
            <person name="Jung K."/>
            <person name="Lee G.W."/>
            <person name="Oh S.K."/>
            <person name="Bae C."/>
            <person name="Kim S.B."/>
            <person name="Lee H.Y."/>
            <person name="Kim S.Y."/>
            <person name="Kim M.S."/>
            <person name="Kang B.C."/>
            <person name="Jo Y.D."/>
            <person name="Yang H.B."/>
            <person name="Jeong H.J."/>
            <person name="Kang W.H."/>
            <person name="Kwon J.K."/>
            <person name="Shin C."/>
            <person name="Lim J.Y."/>
            <person name="Park J.H."/>
            <person name="Huh J.H."/>
            <person name="Kim J.S."/>
            <person name="Kim B.D."/>
            <person name="Cohen O."/>
            <person name="Paran I."/>
            <person name="Suh M.C."/>
            <person name="Lee S.B."/>
            <person name="Kim Y.K."/>
            <person name="Shin Y."/>
            <person name="Noh S.J."/>
            <person name="Park J."/>
            <person name="Seo Y.S."/>
            <person name="Kwon S.Y."/>
            <person name="Kim H.A."/>
            <person name="Park J.M."/>
            <person name="Kim H.J."/>
            <person name="Choi S.B."/>
            <person name="Bosland P.W."/>
            <person name="Reeves G."/>
            <person name="Jo S.H."/>
            <person name="Lee B.W."/>
            <person name="Cho H.T."/>
            <person name="Choi H.S."/>
            <person name="Lee M.S."/>
            <person name="Yu Y."/>
            <person name="Do Choi Y."/>
            <person name="Park B.S."/>
            <person name="van Deynze A."/>
            <person name="Ashrafi H."/>
            <person name="Hill T."/>
            <person name="Kim W.T."/>
            <person name="Pai H.S."/>
            <person name="Ahn H.K."/>
            <person name="Yeam I."/>
            <person name="Giovannoni J.J."/>
            <person name="Rose J.K."/>
            <person name="Sorensen I."/>
            <person name="Lee S.J."/>
            <person name="Kim R.W."/>
            <person name="Choi I.Y."/>
            <person name="Choi B.S."/>
            <person name="Lim J.S."/>
            <person name="Lee Y.H."/>
            <person name="Choi D."/>
        </authorList>
    </citation>
    <scope>NUCLEOTIDE SEQUENCE [LARGE SCALE GENOMIC DNA]</scope>
    <source>
        <strain evidence="2">cv. CM334</strain>
    </source>
</reference>
<dbReference type="EMBL" id="AYRZ02000157">
    <property type="protein sequence ID" value="PHT61425.1"/>
    <property type="molecule type" value="Genomic_DNA"/>
</dbReference>
<dbReference type="Proteomes" id="UP000222542">
    <property type="component" value="Unassembled WGS sequence"/>
</dbReference>
<dbReference type="PANTHER" id="PTHR11439">
    <property type="entry name" value="GAG-POL-RELATED RETROTRANSPOSON"/>
    <property type="match status" value="1"/>
</dbReference>
<organism evidence="1 2">
    <name type="scientific">Capsicum annuum</name>
    <name type="common">Capsicum pepper</name>
    <dbReference type="NCBI Taxonomy" id="4072"/>
    <lineage>
        <taxon>Eukaryota</taxon>
        <taxon>Viridiplantae</taxon>
        <taxon>Streptophyta</taxon>
        <taxon>Embryophyta</taxon>
        <taxon>Tracheophyta</taxon>
        <taxon>Spermatophyta</taxon>
        <taxon>Magnoliopsida</taxon>
        <taxon>eudicotyledons</taxon>
        <taxon>Gunneridae</taxon>
        <taxon>Pentapetalae</taxon>
        <taxon>asterids</taxon>
        <taxon>lamiids</taxon>
        <taxon>Solanales</taxon>
        <taxon>Solanaceae</taxon>
        <taxon>Solanoideae</taxon>
        <taxon>Capsiceae</taxon>
        <taxon>Capsicum</taxon>
    </lineage>
</organism>
<evidence type="ECO:0008006" key="3">
    <source>
        <dbReference type="Google" id="ProtNLM"/>
    </source>
</evidence>
<proteinExistence type="predicted"/>
<evidence type="ECO:0000313" key="1">
    <source>
        <dbReference type="EMBL" id="PHT61425.1"/>
    </source>
</evidence>
<dbReference type="STRING" id="4072.A0A2G2XVA4"/>
<keyword evidence="2" id="KW-1185">Reference proteome</keyword>
<dbReference type="AlphaFoldDB" id="A0A2G2XVA4"/>
<dbReference type="PANTHER" id="PTHR11439:SF517">
    <property type="entry name" value="CYSTEINE-RICH RLK (RECEPTOR-LIKE PROTEIN KINASE) 8"/>
    <property type="match status" value="1"/>
</dbReference>
<evidence type="ECO:0000313" key="2">
    <source>
        <dbReference type="Proteomes" id="UP000222542"/>
    </source>
</evidence>
<dbReference type="OMA" id="TISWECE"/>
<sequence length="161" mass="18376">MLSSGAVSWLSKKQPIVTLSTTEAEFVVATACASQAIWLRNVLTGLNFKQQEATTIYCDNSSAIKLSRNPVFHERSKHIDVRFHFLRDLTEDGVIDFVYCKSEDQITDIFTKSLKHASFVKLRKLLGVCSFVDRFQRIKLNVENLSLRQGMLKHVIYFLAC</sequence>
<dbReference type="Gramene" id="PHT61425">
    <property type="protein sequence ID" value="PHT61425"/>
    <property type="gene ID" value="T459_34721"/>
</dbReference>
<protein>
    <recommendedName>
        <fullName evidence="3">Retrovirus-related Pol polyprotein from transposon TNT 1-94</fullName>
    </recommendedName>
</protein>
<dbReference type="CDD" id="cd09272">
    <property type="entry name" value="RNase_HI_RT_Ty1"/>
    <property type="match status" value="1"/>
</dbReference>
<reference evidence="1 2" key="2">
    <citation type="journal article" date="2017" name="Genome Biol.">
        <title>New reference genome sequences of hot pepper reveal the massive evolution of plant disease-resistance genes by retroduplication.</title>
        <authorList>
            <person name="Kim S."/>
            <person name="Park J."/>
            <person name="Yeom S.I."/>
            <person name="Kim Y.M."/>
            <person name="Seo E."/>
            <person name="Kim K.T."/>
            <person name="Kim M.S."/>
            <person name="Lee J.M."/>
            <person name="Cheong K."/>
            <person name="Shin H.S."/>
            <person name="Kim S.B."/>
            <person name="Han K."/>
            <person name="Lee J."/>
            <person name="Park M."/>
            <person name="Lee H.A."/>
            <person name="Lee H.Y."/>
            <person name="Lee Y."/>
            <person name="Oh S."/>
            <person name="Lee J.H."/>
            <person name="Choi E."/>
            <person name="Choi E."/>
            <person name="Lee S.E."/>
            <person name="Jeon J."/>
            <person name="Kim H."/>
            <person name="Choi G."/>
            <person name="Song H."/>
            <person name="Lee J."/>
            <person name="Lee S.C."/>
            <person name="Kwon J.K."/>
            <person name="Lee H.Y."/>
            <person name="Koo N."/>
            <person name="Hong Y."/>
            <person name="Kim R.W."/>
            <person name="Kang W.H."/>
            <person name="Huh J.H."/>
            <person name="Kang B.C."/>
            <person name="Yang T.J."/>
            <person name="Lee Y.H."/>
            <person name="Bennetzen J.L."/>
            <person name="Choi D."/>
        </authorList>
    </citation>
    <scope>NUCLEOTIDE SEQUENCE [LARGE SCALE GENOMIC DNA]</scope>
    <source>
        <strain evidence="2">cv. CM334</strain>
    </source>
</reference>
<comment type="caution">
    <text evidence="1">The sequence shown here is derived from an EMBL/GenBank/DDBJ whole genome shotgun (WGS) entry which is preliminary data.</text>
</comment>
<gene>
    <name evidence="1" type="ORF">T459_34721</name>
</gene>
<accession>A0A2G2XVA4</accession>
<name>A0A2G2XVA4_CAPAN</name>